<name>A0A834MMZ4_RHYFE</name>
<evidence type="ECO:0000313" key="2">
    <source>
        <dbReference type="EMBL" id="KAF7286695.1"/>
    </source>
</evidence>
<organism evidence="2 3">
    <name type="scientific">Rhynchophorus ferrugineus</name>
    <name type="common">Red palm weevil</name>
    <name type="synonym">Curculio ferrugineus</name>
    <dbReference type="NCBI Taxonomy" id="354439"/>
    <lineage>
        <taxon>Eukaryota</taxon>
        <taxon>Metazoa</taxon>
        <taxon>Ecdysozoa</taxon>
        <taxon>Arthropoda</taxon>
        <taxon>Hexapoda</taxon>
        <taxon>Insecta</taxon>
        <taxon>Pterygota</taxon>
        <taxon>Neoptera</taxon>
        <taxon>Endopterygota</taxon>
        <taxon>Coleoptera</taxon>
        <taxon>Polyphaga</taxon>
        <taxon>Cucujiformia</taxon>
        <taxon>Curculionidae</taxon>
        <taxon>Dryophthorinae</taxon>
        <taxon>Rhynchophorus</taxon>
    </lineage>
</organism>
<proteinExistence type="predicted"/>
<feature type="region of interest" description="Disordered" evidence="1">
    <location>
        <begin position="194"/>
        <end position="226"/>
    </location>
</feature>
<comment type="caution">
    <text evidence="2">The sequence shown here is derived from an EMBL/GenBank/DDBJ whole genome shotgun (WGS) entry which is preliminary data.</text>
</comment>
<protein>
    <submittedName>
        <fullName evidence="2">Uncharacterized protein</fullName>
    </submittedName>
</protein>
<feature type="compositionally biased region" description="Acidic residues" evidence="1">
    <location>
        <begin position="199"/>
        <end position="216"/>
    </location>
</feature>
<dbReference type="AlphaFoldDB" id="A0A834MMZ4"/>
<feature type="region of interest" description="Disordered" evidence="1">
    <location>
        <begin position="143"/>
        <end position="164"/>
    </location>
</feature>
<reference evidence="2" key="1">
    <citation type="submission" date="2020-08" db="EMBL/GenBank/DDBJ databases">
        <title>Genome sequencing and assembly of the red palm weevil Rhynchophorus ferrugineus.</title>
        <authorList>
            <person name="Dias G.B."/>
            <person name="Bergman C.M."/>
            <person name="Manee M."/>
        </authorList>
    </citation>
    <scope>NUCLEOTIDE SEQUENCE</scope>
    <source>
        <strain evidence="2">AA-2017</strain>
        <tissue evidence="2">Whole larva</tissue>
    </source>
</reference>
<gene>
    <name evidence="2" type="ORF">GWI33_004322</name>
</gene>
<evidence type="ECO:0000313" key="3">
    <source>
        <dbReference type="Proteomes" id="UP000625711"/>
    </source>
</evidence>
<keyword evidence="3" id="KW-1185">Reference proteome</keyword>
<dbReference type="Proteomes" id="UP000625711">
    <property type="component" value="Unassembled WGS sequence"/>
</dbReference>
<sequence length="261" mass="29304">MNDAEKHNVIFNKYSVNSSNNNSRKLLLSQRELRNCESLGLLRTFTFASWIHWLSGPVLKRHFIHGSRIHKSRFSSILPHDNQNLLFVLHLEFTLPHSVPNLTAGGTRLTRFARLINSLTIIKSSDASLKGFSQFHTKSIRSRCKPGQATVPKRERTDRNSTGISRGPFDVVTFNFTKRTYPGTAMVFFSSSSRRPTIDDDDHDEDVDSKEAEEQEGFGSALAGSKDRGDVDVAATLGLCTTESYVLRTMATVERRAVSVK</sequence>
<accession>A0A834MMZ4</accession>
<dbReference type="EMBL" id="JAACXV010000022">
    <property type="protein sequence ID" value="KAF7286695.1"/>
    <property type="molecule type" value="Genomic_DNA"/>
</dbReference>
<evidence type="ECO:0000256" key="1">
    <source>
        <dbReference type="SAM" id="MobiDB-lite"/>
    </source>
</evidence>